<protein>
    <submittedName>
        <fullName evidence="3">Putative esterase</fullName>
    </submittedName>
</protein>
<dbReference type="SUPFAM" id="SSF53474">
    <property type="entry name" value="alpha/beta-Hydrolases"/>
    <property type="match status" value="1"/>
</dbReference>
<dbReference type="PANTHER" id="PTHR43037:SF5">
    <property type="entry name" value="FERULOYL ESTERASE"/>
    <property type="match status" value="1"/>
</dbReference>
<dbReference type="EMBL" id="QUNO01000008">
    <property type="protein sequence ID" value="REH44683.1"/>
    <property type="molecule type" value="Genomic_DNA"/>
</dbReference>
<dbReference type="AlphaFoldDB" id="A0A3E0HG04"/>
<dbReference type="InterPro" id="IPR050955">
    <property type="entry name" value="Plant_Biomass_Hydrol_Est"/>
</dbReference>
<evidence type="ECO:0000313" key="4">
    <source>
        <dbReference type="Proteomes" id="UP000256269"/>
    </source>
</evidence>
<gene>
    <name evidence="3" type="ORF">BCF44_108163</name>
</gene>
<proteinExistence type="predicted"/>
<sequence>MGTTAQLGTGWRLGELAARPGTATRERLAAGTHEFGDGLAHVPADLPDGPVPLVVLLHGAGSTPERALKVMRDRNALVYAPKSLARSWDAIHGNFGPDVESLDRTLADLFEHFEIKTAAIAGFSDGGSYALSLGLVNGTLFEDVIAFSPGFVAPGARAGRPNVFVSHGRDDGVLPIEATSRRIVPALRIVGYRVDYREFSGGHEVPASVADAAFRHIL</sequence>
<dbReference type="InterPro" id="IPR029058">
    <property type="entry name" value="AB_hydrolase_fold"/>
</dbReference>
<dbReference type="OrthoDB" id="9765647at2"/>
<keyword evidence="4" id="KW-1185">Reference proteome</keyword>
<evidence type="ECO:0000256" key="2">
    <source>
        <dbReference type="ARBA" id="ARBA00022801"/>
    </source>
</evidence>
<organism evidence="3 4">
    <name type="scientific">Kutzneria buriramensis</name>
    <dbReference type="NCBI Taxonomy" id="1045776"/>
    <lineage>
        <taxon>Bacteria</taxon>
        <taxon>Bacillati</taxon>
        <taxon>Actinomycetota</taxon>
        <taxon>Actinomycetes</taxon>
        <taxon>Pseudonocardiales</taxon>
        <taxon>Pseudonocardiaceae</taxon>
        <taxon>Kutzneria</taxon>
    </lineage>
</organism>
<comment type="caution">
    <text evidence="3">The sequence shown here is derived from an EMBL/GenBank/DDBJ whole genome shotgun (WGS) entry which is preliminary data.</text>
</comment>
<evidence type="ECO:0000313" key="3">
    <source>
        <dbReference type="EMBL" id="REH44683.1"/>
    </source>
</evidence>
<dbReference type="Proteomes" id="UP000256269">
    <property type="component" value="Unassembled WGS sequence"/>
</dbReference>
<dbReference type="PANTHER" id="PTHR43037">
    <property type="entry name" value="UNNAMED PRODUCT-RELATED"/>
    <property type="match status" value="1"/>
</dbReference>
<evidence type="ECO:0000256" key="1">
    <source>
        <dbReference type="ARBA" id="ARBA00022729"/>
    </source>
</evidence>
<dbReference type="GO" id="GO:0016787">
    <property type="term" value="F:hydrolase activity"/>
    <property type="evidence" value="ECO:0007669"/>
    <property type="project" value="UniProtKB-KW"/>
</dbReference>
<keyword evidence="2" id="KW-0378">Hydrolase</keyword>
<name>A0A3E0HG04_9PSEU</name>
<dbReference type="RefSeq" id="WP_116176620.1">
    <property type="nucleotide sequence ID" value="NZ_CP144375.1"/>
</dbReference>
<dbReference type="Gene3D" id="3.40.50.1820">
    <property type="entry name" value="alpha/beta hydrolase"/>
    <property type="match status" value="1"/>
</dbReference>
<accession>A0A3E0HG04</accession>
<keyword evidence="1" id="KW-0732">Signal</keyword>
<reference evidence="3 4" key="1">
    <citation type="submission" date="2018-08" db="EMBL/GenBank/DDBJ databases">
        <title>Genomic Encyclopedia of Archaeal and Bacterial Type Strains, Phase II (KMG-II): from individual species to whole genera.</title>
        <authorList>
            <person name="Goeker M."/>
        </authorList>
    </citation>
    <scope>NUCLEOTIDE SEQUENCE [LARGE SCALE GENOMIC DNA]</scope>
    <source>
        <strain evidence="3 4">DSM 45791</strain>
    </source>
</reference>